<protein>
    <recommendedName>
        <fullName evidence="3">Hydrolase</fullName>
    </recommendedName>
</protein>
<accession>A0ABS4J5P5</accession>
<sequence length="103" mass="11716">MDKKRYYVSVQAGTILENQGDASYELEIDATLDEVEKLREVFEEIYDFDQASGVQVASALAIAYHNDESNDGYDYYLKEAYAMISDLGTEETKRHIGEMNILS</sequence>
<gene>
    <name evidence="1" type="ORF">J2Z66_006789</name>
</gene>
<evidence type="ECO:0000313" key="1">
    <source>
        <dbReference type="EMBL" id="MBP1995147.1"/>
    </source>
</evidence>
<dbReference type="RefSeq" id="WP_209976965.1">
    <property type="nucleotide sequence ID" value="NZ_JAGGLB010000031.1"/>
</dbReference>
<comment type="caution">
    <text evidence="1">The sequence shown here is derived from an EMBL/GenBank/DDBJ whole genome shotgun (WGS) entry which is preliminary data.</text>
</comment>
<name>A0ABS4J5P5_9BACL</name>
<proteinExistence type="predicted"/>
<keyword evidence="2" id="KW-1185">Reference proteome</keyword>
<reference evidence="1 2" key="1">
    <citation type="submission" date="2021-03" db="EMBL/GenBank/DDBJ databases">
        <title>Genomic Encyclopedia of Type Strains, Phase IV (KMG-IV): sequencing the most valuable type-strain genomes for metagenomic binning, comparative biology and taxonomic classification.</title>
        <authorList>
            <person name="Goeker M."/>
        </authorList>
    </citation>
    <scope>NUCLEOTIDE SEQUENCE [LARGE SCALE GENOMIC DNA]</scope>
    <source>
        <strain evidence="1 2">DSM 26048</strain>
    </source>
</reference>
<evidence type="ECO:0000313" key="2">
    <source>
        <dbReference type="Proteomes" id="UP001519287"/>
    </source>
</evidence>
<dbReference type="Proteomes" id="UP001519287">
    <property type="component" value="Unassembled WGS sequence"/>
</dbReference>
<dbReference type="EMBL" id="JAGGLB010000031">
    <property type="protein sequence ID" value="MBP1995147.1"/>
    <property type="molecule type" value="Genomic_DNA"/>
</dbReference>
<organism evidence="1 2">
    <name type="scientific">Paenibacillus eucommiae</name>
    <dbReference type="NCBI Taxonomy" id="1355755"/>
    <lineage>
        <taxon>Bacteria</taxon>
        <taxon>Bacillati</taxon>
        <taxon>Bacillota</taxon>
        <taxon>Bacilli</taxon>
        <taxon>Bacillales</taxon>
        <taxon>Paenibacillaceae</taxon>
        <taxon>Paenibacillus</taxon>
    </lineage>
</organism>
<evidence type="ECO:0008006" key="3">
    <source>
        <dbReference type="Google" id="ProtNLM"/>
    </source>
</evidence>